<organism evidence="1 2">
    <name type="scientific">Trifolium medium</name>
    <dbReference type="NCBI Taxonomy" id="97028"/>
    <lineage>
        <taxon>Eukaryota</taxon>
        <taxon>Viridiplantae</taxon>
        <taxon>Streptophyta</taxon>
        <taxon>Embryophyta</taxon>
        <taxon>Tracheophyta</taxon>
        <taxon>Spermatophyta</taxon>
        <taxon>Magnoliopsida</taxon>
        <taxon>eudicotyledons</taxon>
        <taxon>Gunneridae</taxon>
        <taxon>Pentapetalae</taxon>
        <taxon>rosids</taxon>
        <taxon>fabids</taxon>
        <taxon>Fabales</taxon>
        <taxon>Fabaceae</taxon>
        <taxon>Papilionoideae</taxon>
        <taxon>50 kb inversion clade</taxon>
        <taxon>NPAAA clade</taxon>
        <taxon>Hologalegina</taxon>
        <taxon>IRL clade</taxon>
        <taxon>Trifolieae</taxon>
        <taxon>Trifolium</taxon>
    </lineage>
</organism>
<name>A0A392WJ05_9FABA</name>
<comment type="caution">
    <text evidence="1">The sequence shown here is derived from an EMBL/GenBank/DDBJ whole genome shotgun (WGS) entry which is preliminary data.</text>
</comment>
<accession>A0A392WJ05</accession>
<evidence type="ECO:0000313" key="2">
    <source>
        <dbReference type="Proteomes" id="UP000265520"/>
    </source>
</evidence>
<sequence length="42" mass="4304">MSGALVATQLTASVCIVDSELGGACCVESETTHASLPDQRDH</sequence>
<dbReference type="EMBL" id="LXQA011457946">
    <property type="protein sequence ID" value="MCI97905.1"/>
    <property type="molecule type" value="Genomic_DNA"/>
</dbReference>
<evidence type="ECO:0000313" key="1">
    <source>
        <dbReference type="EMBL" id="MCI97905.1"/>
    </source>
</evidence>
<dbReference type="Proteomes" id="UP000265520">
    <property type="component" value="Unassembled WGS sequence"/>
</dbReference>
<keyword evidence="2" id="KW-1185">Reference proteome</keyword>
<feature type="non-terminal residue" evidence="1">
    <location>
        <position position="42"/>
    </location>
</feature>
<reference evidence="1 2" key="1">
    <citation type="journal article" date="2018" name="Front. Plant Sci.">
        <title>Red Clover (Trifolium pratense) and Zigzag Clover (T. medium) - A Picture of Genomic Similarities and Differences.</title>
        <authorList>
            <person name="Dluhosova J."/>
            <person name="Istvanek J."/>
            <person name="Nedelnik J."/>
            <person name="Repkova J."/>
        </authorList>
    </citation>
    <scope>NUCLEOTIDE SEQUENCE [LARGE SCALE GENOMIC DNA]</scope>
    <source>
        <strain evidence="2">cv. 10/8</strain>
        <tissue evidence="1">Leaf</tissue>
    </source>
</reference>
<protein>
    <submittedName>
        <fullName evidence="1">Uncharacterized protein</fullName>
    </submittedName>
</protein>
<dbReference type="AlphaFoldDB" id="A0A392WJ05"/>
<proteinExistence type="predicted"/>